<keyword evidence="2" id="KW-1185">Reference proteome</keyword>
<protein>
    <submittedName>
        <fullName evidence="1">PAS domain-containing protein</fullName>
    </submittedName>
</protein>
<accession>A0ABY4WBT9</accession>
<name>A0ABY4WBT9_9PROT</name>
<dbReference type="Pfam" id="PF07310">
    <property type="entry name" value="PAS_5"/>
    <property type="match status" value="1"/>
</dbReference>
<dbReference type="InterPro" id="IPR009922">
    <property type="entry name" value="DUF1457"/>
</dbReference>
<dbReference type="EMBL" id="CP098747">
    <property type="protein sequence ID" value="USG63235.1"/>
    <property type="molecule type" value="Genomic_DNA"/>
</dbReference>
<reference evidence="1" key="1">
    <citation type="submission" date="2022-06" db="EMBL/GenBank/DDBJ databases">
        <title>Sneathiella actinostolidae sp. nov., isolated from a sea anemonein the Western Pacific Ocean.</title>
        <authorList>
            <person name="Wei M.J."/>
        </authorList>
    </citation>
    <scope>NUCLEOTIDE SEQUENCE</scope>
    <source>
        <strain evidence="1">PHK-P5</strain>
    </source>
</reference>
<proteinExistence type="predicted"/>
<dbReference type="RefSeq" id="WP_251937991.1">
    <property type="nucleotide sequence ID" value="NZ_CP098747.1"/>
</dbReference>
<dbReference type="Proteomes" id="UP001056291">
    <property type="component" value="Chromosome"/>
</dbReference>
<organism evidence="1 2">
    <name type="scientific">Sneathiella marina</name>
    <dbReference type="NCBI Taxonomy" id="2950108"/>
    <lineage>
        <taxon>Bacteria</taxon>
        <taxon>Pseudomonadati</taxon>
        <taxon>Pseudomonadota</taxon>
        <taxon>Alphaproteobacteria</taxon>
        <taxon>Sneathiellales</taxon>
        <taxon>Sneathiellaceae</taxon>
        <taxon>Sneathiella</taxon>
    </lineage>
</organism>
<evidence type="ECO:0000313" key="1">
    <source>
        <dbReference type="EMBL" id="USG63235.1"/>
    </source>
</evidence>
<gene>
    <name evidence="1" type="ORF">NBZ79_09635</name>
</gene>
<sequence length="173" mass="19817">MKISDFEFENRSDNFKKISRRAVLSADEILSDSVRALYTWWAKFHPDMPKRSNFDIAEHWKIAPHIHILQFIKPGHYLYRLNGEKVVDIVGVSRRGDTITVENPLPEDRLFASYLDDIVSEAKPKRCVGTLGLFDKTHSQFESVDCPVKNEAGEIEFIIGAITTLENHDATLD</sequence>
<evidence type="ECO:0000313" key="2">
    <source>
        <dbReference type="Proteomes" id="UP001056291"/>
    </source>
</evidence>